<feature type="compositionally biased region" description="Low complexity" evidence="1">
    <location>
        <begin position="1"/>
        <end position="17"/>
    </location>
</feature>
<accession>A0A6A6PXW9</accession>
<dbReference type="AlphaFoldDB" id="A0A6A6PXW9"/>
<proteinExistence type="predicted"/>
<feature type="compositionally biased region" description="Polar residues" evidence="1">
    <location>
        <begin position="171"/>
        <end position="181"/>
    </location>
</feature>
<evidence type="ECO:0000313" key="3">
    <source>
        <dbReference type="EMBL" id="KAF2484601.1"/>
    </source>
</evidence>
<keyword evidence="2" id="KW-0812">Transmembrane</keyword>
<gene>
    <name evidence="3" type="ORF">BDY17DRAFT_132036</name>
</gene>
<feature type="region of interest" description="Disordered" evidence="1">
    <location>
        <begin position="1"/>
        <end position="52"/>
    </location>
</feature>
<feature type="transmembrane region" description="Helical" evidence="2">
    <location>
        <begin position="89"/>
        <end position="110"/>
    </location>
</feature>
<reference evidence="3" key="1">
    <citation type="journal article" date="2020" name="Stud. Mycol.">
        <title>101 Dothideomycetes genomes: a test case for predicting lifestyles and emergence of pathogens.</title>
        <authorList>
            <person name="Haridas S."/>
            <person name="Albert R."/>
            <person name="Binder M."/>
            <person name="Bloem J."/>
            <person name="Labutti K."/>
            <person name="Salamov A."/>
            <person name="Andreopoulos B."/>
            <person name="Baker S."/>
            <person name="Barry K."/>
            <person name="Bills G."/>
            <person name="Bluhm B."/>
            <person name="Cannon C."/>
            <person name="Castanera R."/>
            <person name="Culley D."/>
            <person name="Daum C."/>
            <person name="Ezra D."/>
            <person name="Gonzalez J."/>
            <person name="Henrissat B."/>
            <person name="Kuo A."/>
            <person name="Liang C."/>
            <person name="Lipzen A."/>
            <person name="Lutzoni F."/>
            <person name="Magnuson J."/>
            <person name="Mondo S."/>
            <person name="Nolan M."/>
            <person name="Ohm R."/>
            <person name="Pangilinan J."/>
            <person name="Park H.-J."/>
            <person name="Ramirez L."/>
            <person name="Alfaro M."/>
            <person name="Sun H."/>
            <person name="Tritt A."/>
            <person name="Yoshinaga Y."/>
            <person name="Zwiers L.-H."/>
            <person name="Turgeon B."/>
            <person name="Goodwin S."/>
            <person name="Spatafora J."/>
            <person name="Crous P."/>
            <person name="Grigoriev I."/>
        </authorList>
    </citation>
    <scope>NUCLEOTIDE SEQUENCE</scope>
    <source>
        <strain evidence="3">CBS 113389</strain>
    </source>
</reference>
<dbReference type="PANTHER" id="PTHR42032">
    <property type="entry name" value="YALI0E30679P"/>
    <property type="match status" value="1"/>
</dbReference>
<evidence type="ECO:0000313" key="4">
    <source>
        <dbReference type="Proteomes" id="UP000799767"/>
    </source>
</evidence>
<name>A0A6A6PXW9_9PEZI</name>
<feature type="region of interest" description="Disordered" evidence="1">
    <location>
        <begin position="149"/>
        <end position="181"/>
    </location>
</feature>
<dbReference type="PANTHER" id="PTHR42032:SF1">
    <property type="entry name" value="YALI0E30679P"/>
    <property type="match status" value="1"/>
</dbReference>
<keyword evidence="2" id="KW-1133">Transmembrane helix</keyword>
<organism evidence="3 4">
    <name type="scientific">Neohortaea acidophila</name>
    <dbReference type="NCBI Taxonomy" id="245834"/>
    <lineage>
        <taxon>Eukaryota</taxon>
        <taxon>Fungi</taxon>
        <taxon>Dikarya</taxon>
        <taxon>Ascomycota</taxon>
        <taxon>Pezizomycotina</taxon>
        <taxon>Dothideomycetes</taxon>
        <taxon>Dothideomycetidae</taxon>
        <taxon>Mycosphaerellales</taxon>
        <taxon>Teratosphaeriaceae</taxon>
        <taxon>Neohortaea</taxon>
    </lineage>
</organism>
<evidence type="ECO:0000256" key="2">
    <source>
        <dbReference type="SAM" id="Phobius"/>
    </source>
</evidence>
<feature type="compositionally biased region" description="Polar residues" evidence="1">
    <location>
        <begin position="31"/>
        <end position="45"/>
    </location>
</feature>
<dbReference type="GeneID" id="54470420"/>
<keyword evidence="2" id="KW-0472">Membrane</keyword>
<keyword evidence="4" id="KW-1185">Reference proteome</keyword>
<feature type="region of interest" description="Disordered" evidence="1">
    <location>
        <begin position="451"/>
        <end position="479"/>
    </location>
</feature>
<feature type="transmembrane region" description="Helical" evidence="2">
    <location>
        <begin position="215"/>
        <end position="235"/>
    </location>
</feature>
<sequence>MAEPSTTSKSSTTATQSRELPPSAAVRHRLPQSQRNDSHGSQSPRPTLDRRRSSMLSYSSIEDLSHALTNDIINPSMSRPRTARDDDEVTHWHSTPLAFAILPAIAGLLFKNGSHFITDILLIVLAAIFMNWSIRLPWDWYYSAQSQRRDVDPDDYDAPLEDDNDEAAVESASSAGTSPNRSARLGAILETEAEAISVQQQQREGAAAELRRQEVTALIATFIFPAAAAYLLHIIRAQLTSPSSTGLVSDYNLTIFLLAAEIRPCRQLIRLATNRTLHLQRTVTSLHDPFTAASTAALEEEQTAITTLTARIAELEAKITNPSALIPQNGTIAQKQDVSELSTELRKRYEPRLDGLERAVRRYEKRSTTLAMLTEQRLNSLETRLQDALSLAAAAATQSRHRGPFAALLDTVALVLLWPVQVACSLAVSPLRVLDELYVKLKVLLFGSSAARGGRSSSTKTKSAREDVKAKTVTRKNVR</sequence>
<dbReference type="Proteomes" id="UP000799767">
    <property type="component" value="Unassembled WGS sequence"/>
</dbReference>
<feature type="compositionally biased region" description="Acidic residues" evidence="1">
    <location>
        <begin position="152"/>
        <end position="168"/>
    </location>
</feature>
<dbReference type="EMBL" id="MU001634">
    <property type="protein sequence ID" value="KAF2484601.1"/>
    <property type="molecule type" value="Genomic_DNA"/>
</dbReference>
<evidence type="ECO:0000256" key="1">
    <source>
        <dbReference type="SAM" id="MobiDB-lite"/>
    </source>
</evidence>
<protein>
    <submittedName>
        <fullName evidence="3">Uncharacterized protein</fullName>
    </submittedName>
</protein>
<dbReference type="RefSeq" id="XP_033591170.1">
    <property type="nucleotide sequence ID" value="XM_033729418.1"/>
</dbReference>
<feature type="transmembrane region" description="Helical" evidence="2">
    <location>
        <begin position="116"/>
        <end position="134"/>
    </location>
</feature>
<dbReference type="OrthoDB" id="5422510at2759"/>